<dbReference type="OrthoDB" id="407804at2759"/>
<dbReference type="CDD" id="cd04280">
    <property type="entry name" value="ZnMc_astacin_like"/>
    <property type="match status" value="1"/>
</dbReference>
<evidence type="ECO:0000256" key="7">
    <source>
        <dbReference type="RuleBase" id="RU361183"/>
    </source>
</evidence>
<dbReference type="Pfam" id="PF01400">
    <property type="entry name" value="Astacin"/>
    <property type="match status" value="1"/>
</dbReference>
<dbReference type="SMART" id="SM00235">
    <property type="entry name" value="ZnMc"/>
    <property type="match status" value="1"/>
</dbReference>
<evidence type="ECO:0000313" key="9">
    <source>
        <dbReference type="EMBL" id="CAE7234929.1"/>
    </source>
</evidence>
<dbReference type="GO" id="GO:0008270">
    <property type="term" value="F:zinc ion binding"/>
    <property type="evidence" value="ECO:0007669"/>
    <property type="project" value="UniProtKB-UniRule"/>
</dbReference>
<dbReference type="AlphaFoldDB" id="A0A812KUL0"/>
<evidence type="ECO:0000256" key="6">
    <source>
        <dbReference type="PROSITE-ProRule" id="PRU01211"/>
    </source>
</evidence>
<keyword evidence="5 6" id="KW-0482">Metalloprotease</keyword>
<feature type="domain" description="Peptidase M12A" evidence="8">
    <location>
        <begin position="96"/>
        <end position="316"/>
    </location>
</feature>
<evidence type="ECO:0000256" key="1">
    <source>
        <dbReference type="ARBA" id="ARBA00022670"/>
    </source>
</evidence>
<feature type="active site" evidence="6">
    <location>
        <position position="205"/>
    </location>
</feature>
<organism evidence="9 10">
    <name type="scientific">Symbiodinium natans</name>
    <dbReference type="NCBI Taxonomy" id="878477"/>
    <lineage>
        <taxon>Eukaryota</taxon>
        <taxon>Sar</taxon>
        <taxon>Alveolata</taxon>
        <taxon>Dinophyceae</taxon>
        <taxon>Suessiales</taxon>
        <taxon>Symbiodiniaceae</taxon>
        <taxon>Symbiodinium</taxon>
    </lineage>
</organism>
<evidence type="ECO:0000256" key="4">
    <source>
        <dbReference type="ARBA" id="ARBA00022833"/>
    </source>
</evidence>
<comment type="caution">
    <text evidence="9">The sequence shown here is derived from an EMBL/GenBank/DDBJ whole genome shotgun (WGS) entry which is preliminary data.</text>
</comment>
<feature type="binding site" evidence="6">
    <location>
        <position position="214"/>
    </location>
    <ligand>
        <name>Zn(2+)</name>
        <dbReference type="ChEBI" id="CHEBI:29105"/>
        <note>catalytic</note>
    </ligand>
</feature>
<reference evidence="9" key="1">
    <citation type="submission" date="2021-02" db="EMBL/GenBank/DDBJ databases">
        <authorList>
            <person name="Dougan E. K."/>
            <person name="Rhodes N."/>
            <person name="Thang M."/>
            <person name="Chan C."/>
        </authorList>
    </citation>
    <scope>NUCLEOTIDE SEQUENCE</scope>
</reference>
<gene>
    <name evidence="9" type="primary">nas-15</name>
    <name evidence="9" type="ORF">SNAT2548_LOCUS9961</name>
</gene>
<accession>A0A812KUL0</accession>
<evidence type="ECO:0000313" key="10">
    <source>
        <dbReference type="Proteomes" id="UP000604046"/>
    </source>
</evidence>
<protein>
    <recommendedName>
        <fullName evidence="7">Metalloendopeptidase</fullName>
        <ecNumber evidence="7">3.4.24.-</ecNumber>
    </recommendedName>
</protein>
<dbReference type="InterPro" id="IPR001506">
    <property type="entry name" value="Peptidase_M12A"/>
</dbReference>
<dbReference type="GO" id="GO:0004222">
    <property type="term" value="F:metalloendopeptidase activity"/>
    <property type="evidence" value="ECO:0007669"/>
    <property type="project" value="UniProtKB-UniRule"/>
</dbReference>
<dbReference type="Gene3D" id="3.40.390.10">
    <property type="entry name" value="Collagenase (Catalytic Domain)"/>
    <property type="match status" value="1"/>
</dbReference>
<name>A0A812KUL0_9DINO</name>
<dbReference type="EC" id="3.4.24.-" evidence="7"/>
<feature type="binding site" evidence="6">
    <location>
        <position position="204"/>
    </location>
    <ligand>
        <name>Zn(2+)</name>
        <dbReference type="ChEBI" id="CHEBI:29105"/>
        <note>catalytic</note>
    </ligand>
</feature>
<keyword evidence="1 6" id="KW-0645">Protease</keyword>
<proteinExistence type="predicted"/>
<evidence type="ECO:0000256" key="3">
    <source>
        <dbReference type="ARBA" id="ARBA00022801"/>
    </source>
</evidence>
<keyword evidence="10" id="KW-1185">Reference proteome</keyword>
<sequence length="354" mass="37864">MAKHVKWSCENDFLPEESYDSVVQVMSELSSLVNTPEGLIEAAEQGATLTSDDVHWITKHMKKEEVIHGLYGFEDAETGATNGACSKKGVACDEGSGSLGAGTPWDGAKVKFCYDVALAASAREALQCAMAKITGHVPGIMFENVQYAGLDRCGASPAIYFQSNGRRSGGGCWSDIGMSTSLFGGNQKLNLQSPGCDNCGTATHELLHALGMAHEQSRPDRDGFVTIVWNNIKQGMDGQFTKNPRADTARPYDIMSIMHYGSRSFSKNGQDTILVKPSGYHLYTTNPSQFAYYRVGQRMGMSRQDVSQLADLYGCSPASNYQSCQPSGGGGGSNFIAILSPEGAFSDTGCTAAC</sequence>
<dbReference type="Proteomes" id="UP000604046">
    <property type="component" value="Unassembled WGS sequence"/>
</dbReference>
<evidence type="ECO:0000256" key="2">
    <source>
        <dbReference type="ARBA" id="ARBA00022723"/>
    </source>
</evidence>
<evidence type="ECO:0000259" key="8">
    <source>
        <dbReference type="PROSITE" id="PS51864"/>
    </source>
</evidence>
<keyword evidence="2 6" id="KW-0479">Metal-binding</keyword>
<comment type="cofactor">
    <cofactor evidence="6 7">
        <name>Zn(2+)</name>
        <dbReference type="ChEBI" id="CHEBI:29105"/>
    </cofactor>
    <text evidence="6 7">Binds 1 zinc ion per subunit.</text>
</comment>
<dbReference type="SUPFAM" id="SSF55486">
    <property type="entry name" value="Metalloproteases ('zincins'), catalytic domain"/>
    <property type="match status" value="1"/>
</dbReference>
<comment type="caution">
    <text evidence="6">Lacks conserved residue(s) required for the propagation of feature annotation.</text>
</comment>
<feature type="binding site" evidence="6">
    <location>
        <position position="208"/>
    </location>
    <ligand>
        <name>Zn(2+)</name>
        <dbReference type="ChEBI" id="CHEBI:29105"/>
        <note>catalytic</note>
    </ligand>
</feature>
<evidence type="ECO:0000256" key="5">
    <source>
        <dbReference type="ARBA" id="ARBA00023049"/>
    </source>
</evidence>
<dbReference type="PANTHER" id="PTHR10127:SF780">
    <property type="entry name" value="METALLOENDOPEPTIDASE"/>
    <property type="match status" value="1"/>
</dbReference>
<dbReference type="InterPro" id="IPR034035">
    <property type="entry name" value="Astacin-like_dom"/>
</dbReference>
<keyword evidence="4 6" id="KW-0862">Zinc</keyword>
<dbReference type="PANTHER" id="PTHR10127">
    <property type="entry name" value="DISCOIDIN, CUB, EGF, LAMININ , AND ZINC METALLOPROTEASE DOMAIN CONTAINING"/>
    <property type="match status" value="1"/>
</dbReference>
<dbReference type="GO" id="GO:0006508">
    <property type="term" value="P:proteolysis"/>
    <property type="evidence" value="ECO:0007669"/>
    <property type="project" value="UniProtKB-KW"/>
</dbReference>
<dbReference type="PROSITE" id="PS51864">
    <property type="entry name" value="ASTACIN"/>
    <property type="match status" value="1"/>
</dbReference>
<dbReference type="PRINTS" id="PR00480">
    <property type="entry name" value="ASTACIN"/>
</dbReference>
<dbReference type="InterPro" id="IPR006026">
    <property type="entry name" value="Peptidase_Metallo"/>
</dbReference>
<dbReference type="EMBL" id="CAJNDS010000802">
    <property type="protein sequence ID" value="CAE7234929.1"/>
    <property type="molecule type" value="Genomic_DNA"/>
</dbReference>
<keyword evidence="3 6" id="KW-0378">Hydrolase</keyword>
<dbReference type="InterPro" id="IPR024079">
    <property type="entry name" value="MetalloPept_cat_dom_sf"/>
</dbReference>